<comment type="similarity">
    <text evidence="2 8">Belongs to the glycosyl hydrolase 28 family.</text>
</comment>
<evidence type="ECO:0000256" key="4">
    <source>
        <dbReference type="ARBA" id="ARBA00022525"/>
    </source>
</evidence>
<comment type="subcellular location">
    <subcellularLocation>
        <location evidence="1">Secreted</location>
        <location evidence="1">Cell wall</location>
    </subcellularLocation>
</comment>
<proteinExistence type="inferred from homology"/>
<dbReference type="STRING" id="3983.A0A199UAN3"/>
<evidence type="ECO:0000256" key="7">
    <source>
        <dbReference type="ARBA" id="ARBA00023316"/>
    </source>
</evidence>
<dbReference type="Pfam" id="PF00295">
    <property type="entry name" value="Glyco_hydro_28"/>
    <property type="match status" value="1"/>
</dbReference>
<evidence type="ECO:0000256" key="8">
    <source>
        <dbReference type="RuleBase" id="RU361169"/>
    </source>
</evidence>
<dbReference type="InterPro" id="IPR011050">
    <property type="entry name" value="Pectin_lyase_fold/virulence"/>
</dbReference>
<evidence type="ECO:0008006" key="11">
    <source>
        <dbReference type="Google" id="ProtNLM"/>
    </source>
</evidence>
<keyword evidence="6 8" id="KW-0326">Glycosidase</keyword>
<gene>
    <name evidence="10" type="ORF">MANES_S055200</name>
</gene>
<dbReference type="GO" id="GO:0005975">
    <property type="term" value="P:carbohydrate metabolic process"/>
    <property type="evidence" value="ECO:0007669"/>
    <property type="project" value="InterPro"/>
</dbReference>
<dbReference type="GO" id="GO:0004650">
    <property type="term" value="F:polygalacturonase activity"/>
    <property type="evidence" value="ECO:0007669"/>
    <property type="project" value="InterPro"/>
</dbReference>
<evidence type="ECO:0000256" key="5">
    <source>
        <dbReference type="ARBA" id="ARBA00022801"/>
    </source>
</evidence>
<dbReference type="SMART" id="SM00710">
    <property type="entry name" value="PbH1"/>
    <property type="match status" value="6"/>
</dbReference>
<dbReference type="InterPro" id="IPR006626">
    <property type="entry name" value="PbH1"/>
</dbReference>
<dbReference type="EMBL" id="KV450642">
    <property type="protein sequence ID" value="OAY21815.1"/>
    <property type="molecule type" value="Genomic_DNA"/>
</dbReference>
<keyword evidence="7" id="KW-0961">Cell wall biogenesis/degradation</keyword>
<keyword evidence="5 8" id="KW-0378">Hydrolase</keyword>
<evidence type="ECO:0000256" key="1">
    <source>
        <dbReference type="ARBA" id="ARBA00004191"/>
    </source>
</evidence>
<dbReference type="PANTHER" id="PTHR31375">
    <property type="match status" value="1"/>
</dbReference>
<dbReference type="SUPFAM" id="SSF51126">
    <property type="entry name" value="Pectin lyase-like"/>
    <property type="match status" value="1"/>
</dbReference>
<name>A0A199UAN3_MANES</name>
<accession>A0A199UAN3</accession>
<evidence type="ECO:0000256" key="2">
    <source>
        <dbReference type="ARBA" id="ARBA00008834"/>
    </source>
</evidence>
<keyword evidence="3" id="KW-0134">Cell wall</keyword>
<protein>
    <recommendedName>
        <fullName evidence="11">Pectate lyase superfamily protein domain-containing protein</fullName>
    </recommendedName>
</protein>
<dbReference type="GO" id="GO:0071555">
    <property type="term" value="P:cell wall organization"/>
    <property type="evidence" value="ECO:0007669"/>
    <property type="project" value="UniProtKB-KW"/>
</dbReference>
<dbReference type="Gene3D" id="2.160.20.10">
    <property type="entry name" value="Single-stranded right-handed beta-helix, Pectin lyase-like"/>
    <property type="match status" value="1"/>
</dbReference>
<evidence type="ECO:0000256" key="3">
    <source>
        <dbReference type="ARBA" id="ARBA00022512"/>
    </source>
</evidence>
<evidence type="ECO:0000256" key="9">
    <source>
        <dbReference type="SAM" id="MobiDB-lite"/>
    </source>
</evidence>
<dbReference type="InterPro" id="IPR000743">
    <property type="entry name" value="Glyco_hydro_28"/>
</dbReference>
<feature type="region of interest" description="Disordered" evidence="9">
    <location>
        <begin position="514"/>
        <end position="538"/>
    </location>
</feature>
<dbReference type="FunFam" id="2.160.20.10:FF:000004">
    <property type="entry name" value="Pectin lyase-like superfamily protein"/>
    <property type="match status" value="1"/>
</dbReference>
<evidence type="ECO:0000256" key="6">
    <source>
        <dbReference type="ARBA" id="ARBA00023295"/>
    </source>
</evidence>
<sequence>MHKHLEINIGCRYRKKGSALKREIWVPSGAQPNTFDVTKYGAKEGSDITKALLSAWKGACGAADSGKVVIPKGKYSLGVVDLLGPCKGAIHLQVEGTLVAPTKASQHRKNSWVTLRYLDRLMVSSGGAFDGQGEIAWQRKSCCGGCKKALPVNLRFDFVTNSIVEDVTSIDSKQFHVNLLGSKNLTFQRFSVKAPGHTPNMDGIHIGWSEEINIINSNIITSDDCISIGRGSRQVRITNVRCGHGHGISIRSLGKYEKEEPVSGIYVKNCTIYETDNGVRIKTWPALHGGSVSNIHFEDIVMQNVSNPIIIDQMCCPHNECNRKMPSKVKISDVIFKNIRGSSRTPTAVQLTCSSSVPCKNVELSNYTGSKGPAKSICTNVKPKIVTTRKPNTLKHACKTSKGRLDRAPSAAPSAVECLLQTRKSGMFGGTFGGRIPLPEPNLKNSRGQAVAAKATIQGVRRPNAPSATEPEFIHNSAPTASSLLHPLLTLKTCITPPSTHIALSICSKGSKLPNNPNTNNKHTHNHAYTIKTSKTKL</sequence>
<reference evidence="10" key="1">
    <citation type="submission" date="2016-02" db="EMBL/GenBank/DDBJ databases">
        <title>WGS assembly of Manihot esculenta.</title>
        <authorList>
            <person name="Bredeson J.V."/>
            <person name="Prochnik S.E."/>
            <person name="Lyons J.B."/>
            <person name="Schmutz J."/>
            <person name="Grimwood J."/>
            <person name="Vrebalov J."/>
            <person name="Bart R.S."/>
            <person name="Amuge T."/>
            <person name="Ferguson M.E."/>
            <person name="Green R."/>
            <person name="Putnam N."/>
            <person name="Stites J."/>
            <person name="Rounsley S."/>
            <person name="Rokhsar D.S."/>
        </authorList>
    </citation>
    <scope>NUCLEOTIDE SEQUENCE [LARGE SCALE GENOMIC DNA]</scope>
    <source>
        <tissue evidence="10">Leaf</tissue>
    </source>
</reference>
<keyword evidence="4" id="KW-0964">Secreted</keyword>
<organism evidence="10">
    <name type="scientific">Manihot esculenta</name>
    <name type="common">Cassava</name>
    <name type="synonym">Jatropha manihot</name>
    <dbReference type="NCBI Taxonomy" id="3983"/>
    <lineage>
        <taxon>Eukaryota</taxon>
        <taxon>Viridiplantae</taxon>
        <taxon>Streptophyta</taxon>
        <taxon>Embryophyta</taxon>
        <taxon>Tracheophyta</taxon>
        <taxon>Spermatophyta</taxon>
        <taxon>Magnoliopsida</taxon>
        <taxon>eudicotyledons</taxon>
        <taxon>Gunneridae</taxon>
        <taxon>Pentapetalae</taxon>
        <taxon>rosids</taxon>
        <taxon>fabids</taxon>
        <taxon>Malpighiales</taxon>
        <taxon>Euphorbiaceae</taxon>
        <taxon>Crotonoideae</taxon>
        <taxon>Manihoteae</taxon>
        <taxon>Manihot</taxon>
    </lineage>
</organism>
<evidence type="ECO:0000313" key="10">
    <source>
        <dbReference type="EMBL" id="OAY21815.1"/>
    </source>
</evidence>
<dbReference type="AlphaFoldDB" id="A0A199UAN3"/>
<dbReference type="InterPro" id="IPR012334">
    <property type="entry name" value="Pectin_lyas_fold"/>
</dbReference>